<evidence type="ECO:0000313" key="2">
    <source>
        <dbReference type="Proteomes" id="UP001497382"/>
    </source>
</evidence>
<gene>
    <name evidence="1" type="ORF">LARSCL_LOCUS11429</name>
</gene>
<evidence type="ECO:0000313" key="1">
    <source>
        <dbReference type="EMBL" id="CAL1281191.1"/>
    </source>
</evidence>
<reference evidence="1 2" key="1">
    <citation type="submission" date="2024-04" db="EMBL/GenBank/DDBJ databases">
        <authorList>
            <person name="Rising A."/>
            <person name="Reimegard J."/>
            <person name="Sonavane S."/>
            <person name="Akerstrom W."/>
            <person name="Nylinder S."/>
            <person name="Hedman E."/>
            <person name="Kallberg Y."/>
        </authorList>
    </citation>
    <scope>NUCLEOTIDE SEQUENCE [LARGE SCALE GENOMIC DNA]</scope>
</reference>
<name>A0AAV2AB12_9ARAC</name>
<keyword evidence="2" id="KW-1185">Reference proteome</keyword>
<sequence>MALAKRYTLHRYSSQKSPDSHWRAIQDLCCARGTTQRIPSIQQF</sequence>
<dbReference type="EMBL" id="CAXIEN010000141">
    <property type="protein sequence ID" value="CAL1281191.1"/>
    <property type="molecule type" value="Genomic_DNA"/>
</dbReference>
<evidence type="ECO:0008006" key="3">
    <source>
        <dbReference type="Google" id="ProtNLM"/>
    </source>
</evidence>
<accession>A0AAV2AB12</accession>
<dbReference type="AlphaFoldDB" id="A0AAV2AB12"/>
<proteinExistence type="predicted"/>
<comment type="caution">
    <text evidence="1">The sequence shown here is derived from an EMBL/GenBank/DDBJ whole genome shotgun (WGS) entry which is preliminary data.</text>
</comment>
<protein>
    <recommendedName>
        <fullName evidence="3">Ribosomal protein S14</fullName>
    </recommendedName>
</protein>
<organism evidence="1 2">
    <name type="scientific">Larinioides sclopetarius</name>
    <dbReference type="NCBI Taxonomy" id="280406"/>
    <lineage>
        <taxon>Eukaryota</taxon>
        <taxon>Metazoa</taxon>
        <taxon>Ecdysozoa</taxon>
        <taxon>Arthropoda</taxon>
        <taxon>Chelicerata</taxon>
        <taxon>Arachnida</taxon>
        <taxon>Araneae</taxon>
        <taxon>Araneomorphae</taxon>
        <taxon>Entelegynae</taxon>
        <taxon>Araneoidea</taxon>
        <taxon>Araneidae</taxon>
        <taxon>Larinioides</taxon>
    </lineage>
</organism>
<dbReference type="Proteomes" id="UP001497382">
    <property type="component" value="Unassembled WGS sequence"/>
</dbReference>